<name>A0ABR0N129_GOSAR</name>
<evidence type="ECO:0000259" key="1">
    <source>
        <dbReference type="Pfam" id="PF14111"/>
    </source>
</evidence>
<dbReference type="EMBL" id="JARKNE010000011">
    <property type="protein sequence ID" value="KAK5784082.1"/>
    <property type="molecule type" value="Genomic_DNA"/>
</dbReference>
<protein>
    <recommendedName>
        <fullName evidence="5">DUF4283 domain-containing protein</fullName>
    </recommendedName>
</protein>
<dbReference type="InterPro" id="IPR040256">
    <property type="entry name" value="At4g02000-like"/>
</dbReference>
<organism evidence="3 4">
    <name type="scientific">Gossypium arboreum</name>
    <name type="common">Tree cotton</name>
    <name type="synonym">Gossypium nanking</name>
    <dbReference type="NCBI Taxonomy" id="29729"/>
    <lineage>
        <taxon>Eukaryota</taxon>
        <taxon>Viridiplantae</taxon>
        <taxon>Streptophyta</taxon>
        <taxon>Embryophyta</taxon>
        <taxon>Tracheophyta</taxon>
        <taxon>Spermatophyta</taxon>
        <taxon>Magnoliopsida</taxon>
        <taxon>eudicotyledons</taxon>
        <taxon>Gunneridae</taxon>
        <taxon>Pentapetalae</taxon>
        <taxon>rosids</taxon>
        <taxon>malvids</taxon>
        <taxon>Malvales</taxon>
        <taxon>Malvaceae</taxon>
        <taxon>Malvoideae</taxon>
        <taxon>Gossypium</taxon>
    </lineage>
</organism>
<dbReference type="PANTHER" id="PTHR31286">
    <property type="entry name" value="GLYCINE-RICH CELL WALL STRUCTURAL PROTEIN 1.8-LIKE"/>
    <property type="match status" value="1"/>
</dbReference>
<dbReference type="Pfam" id="PF14392">
    <property type="entry name" value="zf-CCHC_4"/>
    <property type="match status" value="1"/>
</dbReference>
<evidence type="ECO:0008006" key="5">
    <source>
        <dbReference type="Google" id="ProtNLM"/>
    </source>
</evidence>
<proteinExistence type="predicted"/>
<dbReference type="Proteomes" id="UP001358586">
    <property type="component" value="Chromosome 11"/>
</dbReference>
<evidence type="ECO:0000259" key="2">
    <source>
        <dbReference type="Pfam" id="PF14392"/>
    </source>
</evidence>
<evidence type="ECO:0000313" key="4">
    <source>
        <dbReference type="Proteomes" id="UP001358586"/>
    </source>
</evidence>
<dbReference type="PANTHER" id="PTHR31286:SF167">
    <property type="entry name" value="OS09G0268800 PROTEIN"/>
    <property type="match status" value="1"/>
</dbReference>
<accession>A0ABR0N129</accession>
<feature type="domain" description="DUF4283" evidence="1">
    <location>
        <begin position="31"/>
        <end position="106"/>
    </location>
</feature>
<dbReference type="InterPro" id="IPR025558">
    <property type="entry name" value="DUF4283"/>
</dbReference>
<feature type="domain" description="Zinc knuckle CX2CX4HX4C" evidence="2">
    <location>
        <begin position="161"/>
        <end position="207"/>
    </location>
</feature>
<dbReference type="InterPro" id="IPR025836">
    <property type="entry name" value="Zn_knuckle_CX2CX4HX4C"/>
</dbReference>
<keyword evidence="4" id="KW-1185">Reference proteome</keyword>
<gene>
    <name evidence="3" type="ORF">PVK06_038600</name>
</gene>
<sequence>MAGEEISLLADELIQLTVKSSFVTPKSQFSLLCSVWTKKNYNSDSLCTQLRSIWKTRRKFGINAEGQNLFQIYFEDEDDLEMILDGRPWYFRKQLIIFDRLKEGVKRSKIKLVFSPFRLRVGSCPPECEKKDLMHAIGSTFGGILRSKIQNEICRMKVMVGARKPLRRGIFVAVGDSKRVWLPFKYESLPNFYFGCGIMGHNVKDCTEFLIKREFWEMICSLTP</sequence>
<comment type="caution">
    <text evidence="3">The sequence shown here is derived from an EMBL/GenBank/DDBJ whole genome shotgun (WGS) entry which is preliminary data.</text>
</comment>
<dbReference type="Pfam" id="PF14111">
    <property type="entry name" value="DUF4283"/>
    <property type="match status" value="1"/>
</dbReference>
<reference evidence="3 4" key="1">
    <citation type="submission" date="2023-03" db="EMBL/GenBank/DDBJ databases">
        <title>WGS of Gossypium arboreum.</title>
        <authorList>
            <person name="Yu D."/>
        </authorList>
    </citation>
    <scope>NUCLEOTIDE SEQUENCE [LARGE SCALE GENOMIC DNA]</scope>
    <source>
        <tissue evidence="3">Leaf</tissue>
    </source>
</reference>
<evidence type="ECO:0000313" key="3">
    <source>
        <dbReference type="EMBL" id="KAK5784082.1"/>
    </source>
</evidence>